<comment type="caution">
    <text evidence="2">The sequence shown here is derived from an EMBL/GenBank/DDBJ whole genome shotgun (WGS) entry which is preliminary data.</text>
</comment>
<feature type="domain" description="Nucleoporin NSP1-like C-terminal" evidence="1">
    <location>
        <begin position="7"/>
        <end position="97"/>
    </location>
</feature>
<organism evidence="2 3">
    <name type="scientific">Acanthoscelides obtectus</name>
    <name type="common">Bean weevil</name>
    <name type="synonym">Bruchus obtectus</name>
    <dbReference type="NCBI Taxonomy" id="200917"/>
    <lineage>
        <taxon>Eukaryota</taxon>
        <taxon>Metazoa</taxon>
        <taxon>Ecdysozoa</taxon>
        <taxon>Arthropoda</taxon>
        <taxon>Hexapoda</taxon>
        <taxon>Insecta</taxon>
        <taxon>Pterygota</taxon>
        <taxon>Neoptera</taxon>
        <taxon>Endopterygota</taxon>
        <taxon>Coleoptera</taxon>
        <taxon>Polyphaga</taxon>
        <taxon>Cucujiformia</taxon>
        <taxon>Chrysomeloidea</taxon>
        <taxon>Chrysomelidae</taxon>
        <taxon>Bruchinae</taxon>
        <taxon>Bruchini</taxon>
        <taxon>Acanthoscelides</taxon>
    </lineage>
</organism>
<dbReference type="Proteomes" id="UP001152888">
    <property type="component" value="Unassembled WGS sequence"/>
</dbReference>
<dbReference type="Pfam" id="PF05064">
    <property type="entry name" value="Nsp1_C"/>
    <property type="match status" value="1"/>
</dbReference>
<gene>
    <name evidence="2" type="ORF">ACAOBT_LOCUS30400</name>
</gene>
<evidence type="ECO:0000313" key="2">
    <source>
        <dbReference type="EMBL" id="CAH2008679.1"/>
    </source>
</evidence>
<dbReference type="AlphaFoldDB" id="A0A9P0LZD6"/>
<evidence type="ECO:0000259" key="1">
    <source>
        <dbReference type="Pfam" id="PF05064"/>
    </source>
</evidence>
<reference evidence="2" key="1">
    <citation type="submission" date="2022-03" db="EMBL/GenBank/DDBJ databases">
        <authorList>
            <person name="Sayadi A."/>
        </authorList>
    </citation>
    <scope>NUCLEOTIDE SEQUENCE</scope>
</reference>
<name>A0A9P0LZD6_ACAOB</name>
<sequence>MSLNHSIYANKLTFQNLDEITDYFSQKMDEHMNTFHLQAEEMNKWLLSTSAVTSKLGEMSKQMDFLNFLQNNISKSLNYIDKEQGNLEEAIKTIECDVCCVPGGKEGPVDEYRQITYTTAEGINNTFLKFKQLLEEFNFQVAEVETKKSGDVAQVDSFAQVLQAHLQQLETIELKIIQMRSKLSRIEYFFF</sequence>
<evidence type="ECO:0000313" key="3">
    <source>
        <dbReference type="Proteomes" id="UP001152888"/>
    </source>
</evidence>
<accession>A0A9P0LZD6</accession>
<dbReference type="InterPro" id="IPR007758">
    <property type="entry name" value="Nucleoporin_NSP1_C"/>
</dbReference>
<proteinExistence type="predicted"/>
<dbReference type="OrthoDB" id="28818at2759"/>
<dbReference type="EMBL" id="CAKOFQ010007828">
    <property type="protein sequence ID" value="CAH2008679.1"/>
    <property type="molecule type" value="Genomic_DNA"/>
</dbReference>
<keyword evidence="3" id="KW-1185">Reference proteome</keyword>
<protein>
    <recommendedName>
        <fullName evidence="1">Nucleoporin NSP1-like C-terminal domain-containing protein</fullName>
    </recommendedName>
</protein>